<keyword evidence="2 4" id="KW-0863">Zinc-finger</keyword>
<sequence>MSETWYPQFSDFDHETWHLQFSRFDHELFLSSTLPSPPQSPTLIQLKFLCHKKYMLYSVSEDQICEFIKEIGGGFYAPQDLEIEESNFANPDLLRSSINHKLAYFTLQSDFLDIISNDVITKVGEIISELQDKSESQLINLYIKITDYSYYFRNEDEYRYYMRFRSLEEEEEDEEEDEDEEDDGMIPTKEASIEALETKVYDSKENESCTICFEDFLEGEQMKLMPCSHFYHGECIKKWLKRSHFCPICRYEMPAENLDDPEI</sequence>
<feature type="domain" description="RING-type" evidence="5">
    <location>
        <begin position="209"/>
        <end position="250"/>
    </location>
</feature>
<dbReference type="Pfam" id="PF13639">
    <property type="entry name" value="zf-RING_2"/>
    <property type="match status" value="1"/>
</dbReference>
<dbReference type="GO" id="GO:0008270">
    <property type="term" value="F:zinc ion binding"/>
    <property type="evidence" value="ECO:0007669"/>
    <property type="project" value="UniProtKB-KW"/>
</dbReference>
<evidence type="ECO:0000256" key="3">
    <source>
        <dbReference type="ARBA" id="ARBA00022833"/>
    </source>
</evidence>
<evidence type="ECO:0000256" key="4">
    <source>
        <dbReference type="PROSITE-ProRule" id="PRU00175"/>
    </source>
</evidence>
<dbReference type="PANTHER" id="PTHR45931">
    <property type="entry name" value="SI:CH211-59O9.10"/>
    <property type="match status" value="1"/>
</dbReference>
<dbReference type="Proteomes" id="UP001370490">
    <property type="component" value="Unassembled WGS sequence"/>
</dbReference>
<keyword evidence="7" id="KW-1185">Reference proteome</keyword>
<dbReference type="SUPFAM" id="SSF57850">
    <property type="entry name" value="RING/U-box"/>
    <property type="match status" value="1"/>
</dbReference>
<dbReference type="SMART" id="SM00184">
    <property type="entry name" value="RING"/>
    <property type="match status" value="1"/>
</dbReference>
<dbReference type="AlphaFoldDB" id="A0AAN8VPU1"/>
<dbReference type="EMBL" id="JBAMMX010000011">
    <property type="protein sequence ID" value="KAK6931197.1"/>
    <property type="molecule type" value="Genomic_DNA"/>
</dbReference>
<evidence type="ECO:0000256" key="1">
    <source>
        <dbReference type="ARBA" id="ARBA00022723"/>
    </source>
</evidence>
<proteinExistence type="predicted"/>
<reference evidence="6 7" key="1">
    <citation type="submission" date="2023-12" db="EMBL/GenBank/DDBJ databases">
        <title>A high-quality genome assembly for Dillenia turbinata (Dilleniales).</title>
        <authorList>
            <person name="Chanderbali A."/>
        </authorList>
    </citation>
    <scope>NUCLEOTIDE SEQUENCE [LARGE SCALE GENOMIC DNA]</scope>
    <source>
        <strain evidence="6">LSX21</strain>
        <tissue evidence="6">Leaf</tissue>
    </source>
</reference>
<dbReference type="InterPro" id="IPR051834">
    <property type="entry name" value="RING_finger_E3_ligase"/>
</dbReference>
<dbReference type="InterPro" id="IPR013083">
    <property type="entry name" value="Znf_RING/FYVE/PHD"/>
</dbReference>
<evidence type="ECO:0000313" key="6">
    <source>
        <dbReference type="EMBL" id="KAK6931197.1"/>
    </source>
</evidence>
<keyword evidence="1" id="KW-0479">Metal-binding</keyword>
<accession>A0AAN8VPU1</accession>
<evidence type="ECO:0000313" key="7">
    <source>
        <dbReference type="Proteomes" id="UP001370490"/>
    </source>
</evidence>
<dbReference type="PROSITE" id="PS50089">
    <property type="entry name" value="ZF_RING_2"/>
    <property type="match status" value="1"/>
</dbReference>
<dbReference type="GO" id="GO:0006511">
    <property type="term" value="P:ubiquitin-dependent protein catabolic process"/>
    <property type="evidence" value="ECO:0007669"/>
    <property type="project" value="TreeGrafter"/>
</dbReference>
<organism evidence="6 7">
    <name type="scientific">Dillenia turbinata</name>
    <dbReference type="NCBI Taxonomy" id="194707"/>
    <lineage>
        <taxon>Eukaryota</taxon>
        <taxon>Viridiplantae</taxon>
        <taxon>Streptophyta</taxon>
        <taxon>Embryophyta</taxon>
        <taxon>Tracheophyta</taxon>
        <taxon>Spermatophyta</taxon>
        <taxon>Magnoliopsida</taxon>
        <taxon>eudicotyledons</taxon>
        <taxon>Gunneridae</taxon>
        <taxon>Pentapetalae</taxon>
        <taxon>Dilleniales</taxon>
        <taxon>Dilleniaceae</taxon>
        <taxon>Dillenia</taxon>
    </lineage>
</organism>
<comment type="caution">
    <text evidence="6">The sequence shown here is derived from an EMBL/GenBank/DDBJ whole genome shotgun (WGS) entry which is preliminary data.</text>
</comment>
<dbReference type="Gene3D" id="3.30.40.10">
    <property type="entry name" value="Zinc/RING finger domain, C3HC4 (zinc finger)"/>
    <property type="match status" value="1"/>
</dbReference>
<dbReference type="PANTHER" id="PTHR45931:SF16">
    <property type="entry name" value="RING_U-BOX SUPERFAMILY PROTEIN"/>
    <property type="match status" value="1"/>
</dbReference>
<protein>
    <submittedName>
        <fullName evidence="6">Zinc finger, RING-type</fullName>
    </submittedName>
</protein>
<dbReference type="GO" id="GO:0005634">
    <property type="term" value="C:nucleus"/>
    <property type="evidence" value="ECO:0007669"/>
    <property type="project" value="TreeGrafter"/>
</dbReference>
<keyword evidence="3" id="KW-0862">Zinc</keyword>
<evidence type="ECO:0000259" key="5">
    <source>
        <dbReference type="PROSITE" id="PS50089"/>
    </source>
</evidence>
<dbReference type="GO" id="GO:0061630">
    <property type="term" value="F:ubiquitin protein ligase activity"/>
    <property type="evidence" value="ECO:0007669"/>
    <property type="project" value="TreeGrafter"/>
</dbReference>
<evidence type="ECO:0000256" key="2">
    <source>
        <dbReference type="ARBA" id="ARBA00022771"/>
    </source>
</evidence>
<dbReference type="InterPro" id="IPR001841">
    <property type="entry name" value="Znf_RING"/>
</dbReference>
<name>A0AAN8VPU1_9MAGN</name>
<gene>
    <name evidence="6" type="ORF">RJ641_002990</name>
</gene>